<dbReference type="InterPro" id="IPR001509">
    <property type="entry name" value="Epimerase_deHydtase"/>
</dbReference>
<sequence length="401" mass="44047">MPMLGGIPGHPKSKVLLTGGTGFIASHILDHLLECGFDVVVTARSQAKGERILASIANAPNVVNSVGCKVTYAVVENIVQDGAFDEVIKTNLPLHYCIHTASPCQFSFSDPVNDCLLPAINGTVSLLSSLREYASSSLLRAVLTSSSAAILNPPNHRPVYDESSWPEDETLNWDLAKDPNAPGDTTYRASKKFAEQAAWEFMEEDELSWDLATINNTYTFGPLPRSLEVKNGGDLRVNTSNERIAVCLMGKWSQKIPRTAPVFTYVDVRDVAVAHVRAMTRPEAGGKRFYVVGGFFSNAKIAGVAHGLCRAKQHQRQQGREVENKGEEVEMCQDCVKFDDFPENHWKFDNTRSKEVLGLEYRSLEESVVDAIRSLREMGVGKGTPQIAGHHGPDEETSMPN</sequence>
<comment type="similarity">
    <text evidence="2">Belongs to the NAD(P)-dependent epimerase/dehydratase family. Dihydroflavonol-4-reductase subfamily.</text>
</comment>
<evidence type="ECO:0000313" key="6">
    <source>
        <dbReference type="Proteomes" id="UP001451303"/>
    </source>
</evidence>
<dbReference type="InterPro" id="IPR036291">
    <property type="entry name" value="NAD(P)-bd_dom_sf"/>
</dbReference>
<keyword evidence="1" id="KW-0560">Oxidoreductase</keyword>
<dbReference type="EMBL" id="JAVLET010000013">
    <property type="protein sequence ID" value="KAL0466220.1"/>
    <property type="molecule type" value="Genomic_DNA"/>
</dbReference>
<feature type="region of interest" description="Disordered" evidence="3">
    <location>
        <begin position="380"/>
        <end position="401"/>
    </location>
</feature>
<reference evidence="5 6" key="1">
    <citation type="submission" date="2023-09" db="EMBL/GenBank/DDBJ databases">
        <title>Multi-omics analysis of a traditional fermented food reveals byproduct-associated fungal strains for waste-to-food upcycling.</title>
        <authorList>
            <consortium name="Lawrence Berkeley National Laboratory"/>
            <person name="Rekdal V.M."/>
            <person name="Villalobos-Escobedo J.M."/>
            <person name="Rodriguez-Valeron N."/>
            <person name="Garcia M.O."/>
            <person name="Vasquez D.P."/>
            <person name="Damayanti I."/>
            <person name="Sorensen P.M."/>
            <person name="Baidoo E.E."/>
            <person name="De Carvalho A.C."/>
            <person name="Riley R."/>
            <person name="Lipzen A."/>
            <person name="He G."/>
            <person name="Yan M."/>
            <person name="Haridas S."/>
            <person name="Daum C."/>
            <person name="Yoshinaga Y."/>
            <person name="Ng V."/>
            <person name="Grigoriev I.V."/>
            <person name="Munk R."/>
            <person name="Nuraida L."/>
            <person name="Wijaya C.H."/>
            <person name="Morales P.-C."/>
            <person name="Keasling J.D."/>
        </authorList>
    </citation>
    <scope>NUCLEOTIDE SEQUENCE [LARGE SCALE GENOMIC DNA]</scope>
    <source>
        <strain evidence="5 6">FGSC 2613</strain>
    </source>
</reference>
<comment type="caution">
    <text evidence="5">The sequence shown here is derived from an EMBL/GenBank/DDBJ whole genome shotgun (WGS) entry which is preliminary data.</text>
</comment>
<dbReference type="Gene3D" id="3.40.50.720">
    <property type="entry name" value="NAD(P)-binding Rossmann-like Domain"/>
    <property type="match status" value="1"/>
</dbReference>
<name>A0ABR3D0J9_NEUIN</name>
<dbReference type="PANTHER" id="PTHR10366:SF564">
    <property type="entry name" value="STEROL-4-ALPHA-CARBOXYLATE 3-DEHYDROGENASE, DECARBOXYLATING"/>
    <property type="match status" value="1"/>
</dbReference>
<accession>A0ABR3D0J9</accession>
<evidence type="ECO:0000313" key="5">
    <source>
        <dbReference type="EMBL" id="KAL0466220.1"/>
    </source>
</evidence>
<dbReference type="PANTHER" id="PTHR10366">
    <property type="entry name" value="NAD DEPENDENT EPIMERASE/DEHYDRATASE"/>
    <property type="match status" value="1"/>
</dbReference>
<gene>
    <name evidence="5" type="ORF">QR685DRAFT_535986</name>
</gene>
<dbReference type="Proteomes" id="UP001451303">
    <property type="component" value="Unassembled WGS sequence"/>
</dbReference>
<dbReference type="SUPFAM" id="SSF51735">
    <property type="entry name" value="NAD(P)-binding Rossmann-fold domains"/>
    <property type="match status" value="1"/>
</dbReference>
<organism evidence="5 6">
    <name type="scientific">Neurospora intermedia</name>
    <dbReference type="NCBI Taxonomy" id="5142"/>
    <lineage>
        <taxon>Eukaryota</taxon>
        <taxon>Fungi</taxon>
        <taxon>Dikarya</taxon>
        <taxon>Ascomycota</taxon>
        <taxon>Pezizomycotina</taxon>
        <taxon>Sordariomycetes</taxon>
        <taxon>Sordariomycetidae</taxon>
        <taxon>Sordariales</taxon>
        <taxon>Sordariaceae</taxon>
        <taxon>Neurospora</taxon>
    </lineage>
</organism>
<proteinExistence type="inferred from homology"/>
<evidence type="ECO:0000256" key="1">
    <source>
        <dbReference type="ARBA" id="ARBA00023002"/>
    </source>
</evidence>
<keyword evidence="6" id="KW-1185">Reference proteome</keyword>
<evidence type="ECO:0000259" key="4">
    <source>
        <dbReference type="Pfam" id="PF01370"/>
    </source>
</evidence>
<evidence type="ECO:0000256" key="3">
    <source>
        <dbReference type="SAM" id="MobiDB-lite"/>
    </source>
</evidence>
<feature type="domain" description="NAD-dependent epimerase/dehydratase" evidence="4">
    <location>
        <begin position="15"/>
        <end position="293"/>
    </location>
</feature>
<protein>
    <submittedName>
        <fullName evidence="5">Ketoreductase</fullName>
    </submittedName>
</protein>
<evidence type="ECO:0000256" key="2">
    <source>
        <dbReference type="ARBA" id="ARBA00023445"/>
    </source>
</evidence>
<dbReference type="Pfam" id="PF01370">
    <property type="entry name" value="Epimerase"/>
    <property type="match status" value="1"/>
</dbReference>
<dbReference type="InterPro" id="IPR050425">
    <property type="entry name" value="NAD(P)_dehydrat-like"/>
</dbReference>